<dbReference type="AlphaFoldDB" id="A0A5F0D1L4"/>
<proteinExistence type="predicted"/>
<evidence type="ECO:0000313" key="3">
    <source>
        <dbReference type="Proteomes" id="UP000297654"/>
    </source>
</evidence>
<dbReference type="EMBL" id="SOFF01000032">
    <property type="protein sequence ID" value="TFB87816.1"/>
    <property type="molecule type" value="Genomic_DNA"/>
</dbReference>
<feature type="region of interest" description="Disordered" evidence="1">
    <location>
        <begin position="1"/>
        <end position="44"/>
    </location>
</feature>
<feature type="non-terminal residue" evidence="2">
    <location>
        <position position="104"/>
    </location>
</feature>
<organism evidence="2 3">
    <name type="scientific">Cryobacterium luteum</name>
    <dbReference type="NCBI Taxonomy" id="1424661"/>
    <lineage>
        <taxon>Bacteria</taxon>
        <taxon>Bacillati</taxon>
        <taxon>Actinomycetota</taxon>
        <taxon>Actinomycetes</taxon>
        <taxon>Micrococcales</taxon>
        <taxon>Microbacteriaceae</taxon>
        <taxon>Cryobacterium</taxon>
    </lineage>
</organism>
<accession>A0A5F0D1L4</accession>
<name>A0A5F0D1L4_9MICO</name>
<dbReference type="OrthoDB" id="5192284at2"/>
<keyword evidence="3" id="KW-1185">Reference proteome</keyword>
<reference evidence="2 3" key="1">
    <citation type="submission" date="2019-03" db="EMBL/GenBank/DDBJ databases">
        <title>Genomics of glacier-inhabiting Cryobacterium strains.</title>
        <authorList>
            <person name="Liu Q."/>
            <person name="Xin Y.-H."/>
        </authorList>
    </citation>
    <scope>NUCLEOTIDE SEQUENCE [LARGE SCALE GENOMIC DNA]</scope>
    <source>
        <strain evidence="2 3">Hh15</strain>
    </source>
</reference>
<comment type="caution">
    <text evidence="2">The sequence shown here is derived from an EMBL/GenBank/DDBJ whole genome shotgun (WGS) entry which is preliminary data.</text>
</comment>
<dbReference type="Proteomes" id="UP000297654">
    <property type="component" value="Unassembled WGS sequence"/>
</dbReference>
<gene>
    <name evidence="2" type="ORF">E3O10_13575</name>
</gene>
<evidence type="ECO:0000313" key="2">
    <source>
        <dbReference type="EMBL" id="TFB87816.1"/>
    </source>
</evidence>
<feature type="compositionally biased region" description="Gly residues" evidence="1">
    <location>
        <begin position="15"/>
        <end position="29"/>
    </location>
</feature>
<protein>
    <submittedName>
        <fullName evidence="2">Uncharacterized protein</fullName>
    </submittedName>
</protein>
<evidence type="ECO:0000256" key="1">
    <source>
        <dbReference type="SAM" id="MobiDB-lite"/>
    </source>
</evidence>
<dbReference type="RefSeq" id="WP_134450416.1">
    <property type="nucleotide sequence ID" value="NZ_SOFF01000032.1"/>
</dbReference>
<sequence length="104" mass="10419">MVGPSVDLTADATSGPGGSGTGPRQGGSGAVTPAEQPVCPGGDPRKLGLESLPLGNCTFLPWVNPNILATPCTVCSPATIVRVSDLQNFPAYPTPTGMEPSGWA</sequence>